<feature type="region of interest" description="Disordered" evidence="1">
    <location>
        <begin position="317"/>
        <end position="343"/>
    </location>
</feature>
<feature type="compositionally biased region" description="Polar residues" evidence="1">
    <location>
        <begin position="165"/>
        <end position="175"/>
    </location>
</feature>
<evidence type="ECO:0000313" key="3">
    <source>
        <dbReference type="EMBL" id="KAF9473921.1"/>
    </source>
</evidence>
<dbReference type="Proteomes" id="UP000807469">
    <property type="component" value="Unassembled WGS sequence"/>
</dbReference>
<dbReference type="Pfam" id="PF04795">
    <property type="entry name" value="PAPA-1"/>
    <property type="match status" value="1"/>
</dbReference>
<dbReference type="AlphaFoldDB" id="A0A9P5YRP5"/>
<accession>A0A9P5YRP5</accession>
<evidence type="ECO:0000256" key="1">
    <source>
        <dbReference type="SAM" id="MobiDB-lite"/>
    </source>
</evidence>
<dbReference type="EMBL" id="MU155407">
    <property type="protein sequence ID" value="KAF9473921.1"/>
    <property type="molecule type" value="Genomic_DNA"/>
</dbReference>
<reference evidence="3" key="1">
    <citation type="submission" date="2020-11" db="EMBL/GenBank/DDBJ databases">
        <authorList>
            <consortium name="DOE Joint Genome Institute"/>
            <person name="Ahrendt S."/>
            <person name="Riley R."/>
            <person name="Andreopoulos W."/>
            <person name="Labutti K."/>
            <person name="Pangilinan J."/>
            <person name="Ruiz-Duenas F.J."/>
            <person name="Barrasa J.M."/>
            <person name="Sanchez-Garcia M."/>
            <person name="Camarero S."/>
            <person name="Miyauchi S."/>
            <person name="Serrano A."/>
            <person name="Linde D."/>
            <person name="Babiker R."/>
            <person name="Drula E."/>
            <person name="Ayuso-Fernandez I."/>
            <person name="Pacheco R."/>
            <person name="Padilla G."/>
            <person name="Ferreira P."/>
            <person name="Barriuso J."/>
            <person name="Kellner H."/>
            <person name="Castanera R."/>
            <person name="Alfaro M."/>
            <person name="Ramirez L."/>
            <person name="Pisabarro A.G."/>
            <person name="Kuo A."/>
            <person name="Tritt A."/>
            <person name="Lipzen A."/>
            <person name="He G."/>
            <person name="Yan M."/>
            <person name="Ng V."/>
            <person name="Cullen D."/>
            <person name="Martin F."/>
            <person name="Rosso M.-N."/>
            <person name="Henrissat B."/>
            <person name="Hibbett D."/>
            <person name="Martinez A.T."/>
            <person name="Grigoriev I.V."/>
        </authorList>
    </citation>
    <scope>NUCLEOTIDE SEQUENCE</scope>
    <source>
        <strain evidence="3">CIRM-BRFM 674</strain>
    </source>
</reference>
<gene>
    <name evidence="3" type="ORF">BDN70DRAFT_885379</name>
</gene>
<proteinExistence type="predicted"/>
<feature type="compositionally biased region" description="Acidic residues" evidence="1">
    <location>
        <begin position="25"/>
        <end position="81"/>
    </location>
</feature>
<feature type="domain" description="INO80 complex subunit B-like conserved region" evidence="2">
    <location>
        <begin position="204"/>
        <end position="303"/>
    </location>
</feature>
<dbReference type="GO" id="GO:0006338">
    <property type="term" value="P:chromatin remodeling"/>
    <property type="evidence" value="ECO:0007669"/>
    <property type="project" value="InterPro"/>
</dbReference>
<feature type="compositionally biased region" description="Basic residues" evidence="1">
    <location>
        <begin position="235"/>
        <end position="246"/>
    </location>
</feature>
<dbReference type="OrthoDB" id="2021186at2759"/>
<feature type="region of interest" description="Disordered" evidence="1">
    <location>
        <begin position="25"/>
        <end position="115"/>
    </location>
</feature>
<evidence type="ECO:0000313" key="4">
    <source>
        <dbReference type="Proteomes" id="UP000807469"/>
    </source>
</evidence>
<dbReference type="SMART" id="SM01406">
    <property type="entry name" value="PAPA-1"/>
    <property type="match status" value="1"/>
</dbReference>
<comment type="caution">
    <text evidence="3">The sequence shown here is derived from an EMBL/GenBank/DDBJ whole genome shotgun (WGS) entry which is preliminary data.</text>
</comment>
<dbReference type="GO" id="GO:0031011">
    <property type="term" value="C:Ino80 complex"/>
    <property type="evidence" value="ECO:0007669"/>
    <property type="project" value="InterPro"/>
</dbReference>
<sequence length="390" mass="43392">MAPRTRRSAAAAAAAAALVADMQIESEEEVEEVEEEEDEEVDVEVEDDDQEVVNAGDDEEGADGGEEDEVESEGESEEEEPPVVTPPTQPRLKITLKLPANAASSNGTDAETDYAAFKRTPKRRAKAKVIEDADLESEDTVSFTDTEDQREMYEEFARVRAAENAVSTKPMTTRQAVLASVVDPTHVSLNEGTRSKKQPLNESELALRREETARKRKNLTEKKLEDEKAETINRLLKKQSRPRNKRTNTTDDRSPMPSAKVKTGDDDEGEDEDEAMDVVEQPEEIKPIMYRWVSSLHEVPGGDGERKMEMGITFSVPENILPRPSNDMDVDSTEDLEKNRPARGPAVCAAEGCHNPRKYRMLQDWNVGACGLAHFRIVEKALAKKLVKGL</sequence>
<dbReference type="PANTHER" id="PTHR21561:SF12">
    <property type="entry name" value="INO80 COMPLEX SUBUNIT B"/>
    <property type="match status" value="1"/>
</dbReference>
<feature type="compositionally biased region" description="Basic and acidic residues" evidence="1">
    <location>
        <begin position="205"/>
        <end position="231"/>
    </location>
</feature>
<feature type="compositionally biased region" description="Acidic residues" evidence="1">
    <location>
        <begin position="265"/>
        <end position="277"/>
    </location>
</feature>
<protein>
    <recommendedName>
        <fullName evidence="2">INO80 complex subunit B-like conserved region domain-containing protein</fullName>
    </recommendedName>
</protein>
<dbReference type="PANTHER" id="PTHR21561">
    <property type="entry name" value="INO80 COMPLEX SUBUNIT B"/>
    <property type="match status" value="1"/>
</dbReference>
<name>A0A9P5YRP5_9AGAR</name>
<keyword evidence="4" id="KW-1185">Reference proteome</keyword>
<feature type="region of interest" description="Disordered" evidence="1">
    <location>
        <begin position="164"/>
        <end position="277"/>
    </location>
</feature>
<dbReference type="InterPro" id="IPR029523">
    <property type="entry name" value="INO80B/Ies2"/>
</dbReference>
<evidence type="ECO:0000259" key="2">
    <source>
        <dbReference type="SMART" id="SM01406"/>
    </source>
</evidence>
<dbReference type="InterPro" id="IPR006880">
    <property type="entry name" value="INO80B_C"/>
</dbReference>
<organism evidence="3 4">
    <name type="scientific">Pholiota conissans</name>
    <dbReference type="NCBI Taxonomy" id="109636"/>
    <lineage>
        <taxon>Eukaryota</taxon>
        <taxon>Fungi</taxon>
        <taxon>Dikarya</taxon>
        <taxon>Basidiomycota</taxon>
        <taxon>Agaricomycotina</taxon>
        <taxon>Agaricomycetes</taxon>
        <taxon>Agaricomycetidae</taxon>
        <taxon>Agaricales</taxon>
        <taxon>Agaricineae</taxon>
        <taxon>Strophariaceae</taxon>
        <taxon>Pholiota</taxon>
    </lineage>
</organism>